<name>A0A0A9DEH9_ARUDO</name>
<organism evidence="1">
    <name type="scientific">Arundo donax</name>
    <name type="common">Giant reed</name>
    <name type="synonym">Donax arundinaceus</name>
    <dbReference type="NCBI Taxonomy" id="35708"/>
    <lineage>
        <taxon>Eukaryota</taxon>
        <taxon>Viridiplantae</taxon>
        <taxon>Streptophyta</taxon>
        <taxon>Embryophyta</taxon>
        <taxon>Tracheophyta</taxon>
        <taxon>Spermatophyta</taxon>
        <taxon>Magnoliopsida</taxon>
        <taxon>Liliopsida</taxon>
        <taxon>Poales</taxon>
        <taxon>Poaceae</taxon>
        <taxon>PACMAD clade</taxon>
        <taxon>Arundinoideae</taxon>
        <taxon>Arundineae</taxon>
        <taxon>Arundo</taxon>
    </lineage>
</organism>
<protein>
    <submittedName>
        <fullName evidence="1">Uncharacterized protein</fullName>
    </submittedName>
</protein>
<proteinExistence type="predicted"/>
<dbReference type="AlphaFoldDB" id="A0A0A9DEH9"/>
<reference evidence="1" key="1">
    <citation type="submission" date="2014-09" db="EMBL/GenBank/DDBJ databases">
        <authorList>
            <person name="Magalhaes I.L.F."/>
            <person name="Oliveira U."/>
            <person name="Santos F.R."/>
            <person name="Vidigal T.H.D.A."/>
            <person name="Brescovit A.D."/>
            <person name="Santos A.J."/>
        </authorList>
    </citation>
    <scope>NUCLEOTIDE SEQUENCE</scope>
    <source>
        <tissue evidence="1">Shoot tissue taken approximately 20 cm above the soil surface</tissue>
    </source>
</reference>
<dbReference type="EMBL" id="GBRH01210891">
    <property type="protein sequence ID" value="JAD87004.1"/>
    <property type="molecule type" value="Transcribed_RNA"/>
</dbReference>
<reference evidence="1" key="2">
    <citation type="journal article" date="2015" name="Data Brief">
        <title>Shoot transcriptome of the giant reed, Arundo donax.</title>
        <authorList>
            <person name="Barrero R.A."/>
            <person name="Guerrero F.D."/>
            <person name="Moolhuijzen P."/>
            <person name="Goolsby J.A."/>
            <person name="Tidwell J."/>
            <person name="Bellgard S.E."/>
            <person name="Bellgard M.I."/>
        </authorList>
    </citation>
    <scope>NUCLEOTIDE SEQUENCE</scope>
    <source>
        <tissue evidence="1">Shoot tissue taken approximately 20 cm above the soil surface</tissue>
    </source>
</reference>
<accession>A0A0A9DEH9</accession>
<evidence type="ECO:0000313" key="1">
    <source>
        <dbReference type="EMBL" id="JAD87004.1"/>
    </source>
</evidence>
<sequence>MHSTQKIKILPAKKHMQYNFSVAKVSVTHVLQS</sequence>